<keyword evidence="9" id="KW-0812">Transmembrane</keyword>
<organism evidence="11 12">
    <name type="scientific">Aeribacillus alveayuensis</name>
    <dbReference type="NCBI Taxonomy" id="279215"/>
    <lineage>
        <taxon>Bacteria</taxon>
        <taxon>Bacillati</taxon>
        <taxon>Bacillota</taxon>
        <taxon>Bacilli</taxon>
        <taxon>Bacillales</taxon>
        <taxon>Bacillaceae</taxon>
        <taxon>Aeribacillus</taxon>
    </lineage>
</organism>
<evidence type="ECO:0000256" key="2">
    <source>
        <dbReference type="ARBA" id="ARBA00012438"/>
    </source>
</evidence>
<evidence type="ECO:0000256" key="4">
    <source>
        <dbReference type="ARBA" id="ARBA00022679"/>
    </source>
</evidence>
<feature type="transmembrane region" description="Helical" evidence="9">
    <location>
        <begin position="34"/>
        <end position="55"/>
    </location>
</feature>
<dbReference type="Gene3D" id="1.10.287.130">
    <property type="match status" value="1"/>
</dbReference>
<keyword evidence="6 11" id="KW-0418">Kinase</keyword>
<evidence type="ECO:0000259" key="10">
    <source>
        <dbReference type="PROSITE" id="PS50109"/>
    </source>
</evidence>
<dbReference type="EMBL" id="JAUSTR010000016">
    <property type="protein sequence ID" value="MDQ0163467.1"/>
    <property type="molecule type" value="Genomic_DNA"/>
</dbReference>
<evidence type="ECO:0000256" key="8">
    <source>
        <dbReference type="ARBA" id="ARBA00023012"/>
    </source>
</evidence>
<feature type="transmembrane region" description="Helical" evidence="9">
    <location>
        <begin position="150"/>
        <end position="169"/>
    </location>
</feature>
<sequence length="575" mass="66746">MYFLMLLSMSFIPLVLFIFIYVNKKLRMSKPLAIFLLLLFLWNVDVVVLFGQNIFDKQMILRLFQIFRIGSIMLMPLMYYFNLSIIKNLDERQFKLKFLINQKLFMIFLLYSFAVYIINFTEYGVGGLQLIKSTAFFPEYYYPIYGRLHILYYINVIIGFINTFLLLFLTTKLKKNYYRTLCIYIVLSSLLVFINGVLTGFNILPLPISILNAVFVTIVIFSAYFYIQNQMIQKMNNELLDQKNFLQTIIDANPNYIYVKDIYGNYIIVNKAYALDFGSKIDAPIINYLTQRNMNMKKMKTYEKCVKDRQGMDRYFEVTEIPFFTSKEEQYILYIENDITQRLKEEEFIRKSEKLSVVGELAAGVAHEIRNPLTSLKGFIQLVKSDDNDLDKKNFYLDIMSNELDRINEVINELLLLSKPQADVLKKIDILKILKDVKILLDTTAVAQNINIHIQSETDIPTIEGAGNQIKQVLINIVKNAVEALPNGGQIDISVKRLREPKIKIEVADNGVGIPEERIKKMGEPFYTTKEKGTGLGLTVCARIVKRHNGELHFESELGKGTKVHIILPIQQQRT</sequence>
<dbReference type="InterPro" id="IPR036097">
    <property type="entry name" value="HisK_dim/P_sf"/>
</dbReference>
<feature type="transmembrane region" description="Helical" evidence="9">
    <location>
        <begin position="61"/>
        <end position="83"/>
    </location>
</feature>
<dbReference type="Pfam" id="PF00512">
    <property type="entry name" value="HisKA"/>
    <property type="match status" value="1"/>
</dbReference>
<dbReference type="InterPro" id="IPR003594">
    <property type="entry name" value="HATPase_dom"/>
</dbReference>
<dbReference type="SMART" id="SM00387">
    <property type="entry name" value="HATPase_c"/>
    <property type="match status" value="1"/>
</dbReference>
<evidence type="ECO:0000313" key="11">
    <source>
        <dbReference type="EMBL" id="MDQ0163467.1"/>
    </source>
</evidence>
<gene>
    <name evidence="11" type="ORF">J2S06_002550</name>
</gene>
<dbReference type="SMART" id="SM00388">
    <property type="entry name" value="HisKA"/>
    <property type="match status" value="1"/>
</dbReference>
<evidence type="ECO:0000256" key="9">
    <source>
        <dbReference type="SAM" id="Phobius"/>
    </source>
</evidence>
<feature type="transmembrane region" description="Helical" evidence="9">
    <location>
        <begin position="210"/>
        <end position="227"/>
    </location>
</feature>
<keyword evidence="9" id="KW-0472">Membrane</keyword>
<dbReference type="PROSITE" id="PS50109">
    <property type="entry name" value="HIS_KIN"/>
    <property type="match status" value="1"/>
</dbReference>
<dbReference type="PRINTS" id="PR00344">
    <property type="entry name" value="BCTRLSENSOR"/>
</dbReference>
<evidence type="ECO:0000256" key="6">
    <source>
        <dbReference type="ARBA" id="ARBA00022777"/>
    </source>
</evidence>
<dbReference type="SUPFAM" id="SSF55785">
    <property type="entry name" value="PYP-like sensor domain (PAS domain)"/>
    <property type="match status" value="1"/>
</dbReference>
<evidence type="ECO:0000256" key="7">
    <source>
        <dbReference type="ARBA" id="ARBA00022840"/>
    </source>
</evidence>
<evidence type="ECO:0000256" key="3">
    <source>
        <dbReference type="ARBA" id="ARBA00022553"/>
    </source>
</evidence>
<dbReference type="InterPro" id="IPR036890">
    <property type="entry name" value="HATPase_C_sf"/>
</dbReference>
<dbReference type="GO" id="GO:0016301">
    <property type="term" value="F:kinase activity"/>
    <property type="evidence" value="ECO:0007669"/>
    <property type="project" value="UniProtKB-KW"/>
</dbReference>
<dbReference type="Pfam" id="PF02518">
    <property type="entry name" value="HATPase_c"/>
    <property type="match status" value="1"/>
</dbReference>
<keyword evidence="8" id="KW-0902">Two-component regulatory system</keyword>
<accession>A0ABT9VR46</accession>
<proteinExistence type="predicted"/>
<dbReference type="CDD" id="cd00075">
    <property type="entry name" value="HATPase"/>
    <property type="match status" value="1"/>
</dbReference>
<keyword evidence="12" id="KW-1185">Reference proteome</keyword>
<dbReference type="InterPro" id="IPR035965">
    <property type="entry name" value="PAS-like_dom_sf"/>
</dbReference>
<dbReference type="PANTHER" id="PTHR43065">
    <property type="entry name" value="SENSOR HISTIDINE KINASE"/>
    <property type="match status" value="1"/>
</dbReference>
<dbReference type="Gene3D" id="3.30.565.10">
    <property type="entry name" value="Histidine kinase-like ATPase, C-terminal domain"/>
    <property type="match status" value="1"/>
</dbReference>
<comment type="caution">
    <text evidence="11">The sequence shown here is derived from an EMBL/GenBank/DDBJ whole genome shotgun (WGS) entry which is preliminary data.</text>
</comment>
<dbReference type="SUPFAM" id="SSF55874">
    <property type="entry name" value="ATPase domain of HSP90 chaperone/DNA topoisomerase II/histidine kinase"/>
    <property type="match status" value="1"/>
</dbReference>
<reference evidence="11 12" key="1">
    <citation type="submission" date="2023-07" db="EMBL/GenBank/DDBJ databases">
        <title>Genomic Encyclopedia of Type Strains, Phase IV (KMG-IV): sequencing the most valuable type-strain genomes for metagenomic binning, comparative biology and taxonomic classification.</title>
        <authorList>
            <person name="Goeker M."/>
        </authorList>
    </citation>
    <scope>NUCLEOTIDE SEQUENCE [LARGE SCALE GENOMIC DNA]</scope>
    <source>
        <strain evidence="11 12">DSM 19092</strain>
    </source>
</reference>
<protein>
    <recommendedName>
        <fullName evidence="2">histidine kinase</fullName>
        <ecNumber evidence="2">2.7.13.3</ecNumber>
    </recommendedName>
</protein>
<name>A0ABT9VR46_9BACI</name>
<dbReference type="SUPFAM" id="SSF47384">
    <property type="entry name" value="Homodimeric domain of signal transducing histidine kinase"/>
    <property type="match status" value="1"/>
</dbReference>
<feature type="transmembrane region" description="Helical" evidence="9">
    <location>
        <begin position="104"/>
        <end position="130"/>
    </location>
</feature>
<keyword evidence="5" id="KW-0547">Nucleotide-binding</keyword>
<feature type="domain" description="Histidine kinase" evidence="10">
    <location>
        <begin position="364"/>
        <end position="572"/>
    </location>
</feature>
<feature type="transmembrane region" description="Helical" evidence="9">
    <location>
        <begin position="6"/>
        <end position="22"/>
    </location>
</feature>
<dbReference type="Proteomes" id="UP001225646">
    <property type="component" value="Unassembled WGS sequence"/>
</dbReference>
<dbReference type="InterPro" id="IPR003661">
    <property type="entry name" value="HisK_dim/P_dom"/>
</dbReference>
<dbReference type="PANTHER" id="PTHR43065:SF34">
    <property type="entry name" value="SPORULATION KINASE A"/>
    <property type="match status" value="1"/>
</dbReference>
<keyword evidence="3" id="KW-0597">Phosphoprotein</keyword>
<dbReference type="EC" id="2.7.13.3" evidence="2"/>
<keyword evidence="4" id="KW-0808">Transferase</keyword>
<evidence type="ECO:0000256" key="5">
    <source>
        <dbReference type="ARBA" id="ARBA00022741"/>
    </source>
</evidence>
<feature type="transmembrane region" description="Helical" evidence="9">
    <location>
        <begin position="181"/>
        <end position="204"/>
    </location>
</feature>
<dbReference type="CDD" id="cd00082">
    <property type="entry name" value="HisKA"/>
    <property type="match status" value="1"/>
</dbReference>
<dbReference type="InterPro" id="IPR004358">
    <property type="entry name" value="Sig_transdc_His_kin-like_C"/>
</dbReference>
<keyword evidence="9" id="KW-1133">Transmembrane helix</keyword>
<keyword evidence="7" id="KW-0067">ATP-binding</keyword>
<dbReference type="RefSeq" id="WP_419152542.1">
    <property type="nucleotide sequence ID" value="NZ_JAUSTR010000016.1"/>
</dbReference>
<comment type="catalytic activity">
    <reaction evidence="1">
        <text>ATP + protein L-histidine = ADP + protein N-phospho-L-histidine.</text>
        <dbReference type="EC" id="2.7.13.3"/>
    </reaction>
</comment>
<evidence type="ECO:0000313" key="12">
    <source>
        <dbReference type="Proteomes" id="UP001225646"/>
    </source>
</evidence>
<dbReference type="InterPro" id="IPR005467">
    <property type="entry name" value="His_kinase_dom"/>
</dbReference>
<evidence type="ECO:0000256" key="1">
    <source>
        <dbReference type="ARBA" id="ARBA00000085"/>
    </source>
</evidence>